<evidence type="ECO:0000313" key="8">
    <source>
        <dbReference type="Proteomes" id="UP000694680"/>
    </source>
</evidence>
<dbReference type="PROSITE" id="PS50279">
    <property type="entry name" value="BPTI_KUNITZ_2"/>
    <property type="match status" value="1"/>
</dbReference>
<evidence type="ECO:0000256" key="3">
    <source>
        <dbReference type="ARBA" id="ARBA00022690"/>
    </source>
</evidence>
<dbReference type="GO" id="GO:0004867">
    <property type="term" value="F:serine-type endopeptidase inhibitor activity"/>
    <property type="evidence" value="ECO:0007669"/>
    <property type="project" value="UniProtKB-KW"/>
</dbReference>
<accession>A0A8C5D865</accession>
<dbReference type="PANTHER" id="PTHR10083">
    <property type="entry name" value="KUNITZ-TYPE PROTEASE INHIBITOR-RELATED"/>
    <property type="match status" value="1"/>
</dbReference>
<reference evidence="7" key="1">
    <citation type="submission" date="2020-06" db="EMBL/GenBank/DDBJ databases">
        <authorList>
            <consortium name="Wellcome Sanger Institute Data Sharing"/>
        </authorList>
    </citation>
    <scope>NUCLEOTIDE SEQUENCE [LARGE SCALE GENOMIC DNA]</scope>
</reference>
<dbReference type="CDD" id="cd00109">
    <property type="entry name" value="Kunitz-type"/>
    <property type="match status" value="1"/>
</dbReference>
<dbReference type="PANTHER" id="PTHR10083:SF381">
    <property type="entry name" value="BPTI_KUNITZ INHIBITOR DOMAIN-CONTAINING PROTEIN"/>
    <property type="match status" value="1"/>
</dbReference>
<dbReference type="InterPro" id="IPR020901">
    <property type="entry name" value="Prtase_inh_Kunz-CS"/>
</dbReference>
<dbReference type="InterPro" id="IPR050098">
    <property type="entry name" value="TFPI/VKTCI-like"/>
</dbReference>
<keyword evidence="2" id="KW-0964">Secreted</keyword>
<organism evidence="7 8">
    <name type="scientific">Gouania willdenowi</name>
    <name type="common">Blunt-snouted clingfish</name>
    <name type="synonym">Lepadogaster willdenowi</name>
    <dbReference type="NCBI Taxonomy" id="441366"/>
    <lineage>
        <taxon>Eukaryota</taxon>
        <taxon>Metazoa</taxon>
        <taxon>Chordata</taxon>
        <taxon>Craniata</taxon>
        <taxon>Vertebrata</taxon>
        <taxon>Euteleostomi</taxon>
        <taxon>Actinopterygii</taxon>
        <taxon>Neopterygii</taxon>
        <taxon>Teleostei</taxon>
        <taxon>Neoteleostei</taxon>
        <taxon>Acanthomorphata</taxon>
        <taxon>Ovalentaria</taxon>
        <taxon>Blenniimorphae</taxon>
        <taxon>Blenniiformes</taxon>
        <taxon>Gobiesocoidei</taxon>
        <taxon>Gobiesocidae</taxon>
        <taxon>Gobiesocinae</taxon>
        <taxon>Gouania</taxon>
    </lineage>
</organism>
<keyword evidence="3" id="KW-0646">Protease inhibitor</keyword>
<dbReference type="SMART" id="SM00131">
    <property type="entry name" value="KU"/>
    <property type="match status" value="1"/>
</dbReference>
<dbReference type="PROSITE" id="PS00280">
    <property type="entry name" value="BPTI_KUNITZ_1"/>
    <property type="match status" value="1"/>
</dbReference>
<dbReference type="SUPFAM" id="SSF57362">
    <property type="entry name" value="BPTI-like"/>
    <property type="match status" value="1"/>
</dbReference>
<dbReference type="InterPro" id="IPR002223">
    <property type="entry name" value="Kunitz_BPTI"/>
</dbReference>
<sequence length="74" mass="8403">HQTPPPHVCSLTSDPGPCRAAFTMFYYNVQTHSCVPFIYGGCRGNDNRFDTEEECLTRCHGNGNTHTHTQRLNY</sequence>
<proteinExistence type="predicted"/>
<dbReference type="Gene3D" id="4.10.410.10">
    <property type="entry name" value="Pancreatic trypsin inhibitor Kunitz domain"/>
    <property type="match status" value="1"/>
</dbReference>
<dbReference type="PRINTS" id="PR00759">
    <property type="entry name" value="BASICPTASE"/>
</dbReference>
<dbReference type="Ensembl" id="ENSGWIT00000003072.1">
    <property type="protein sequence ID" value="ENSGWIP00000002838.1"/>
    <property type="gene ID" value="ENSGWIG00000001557.1"/>
</dbReference>
<evidence type="ECO:0000256" key="5">
    <source>
        <dbReference type="ARBA" id="ARBA00023157"/>
    </source>
</evidence>
<dbReference type="AlphaFoldDB" id="A0A8C5D865"/>
<keyword evidence="5" id="KW-1015">Disulfide bond</keyword>
<evidence type="ECO:0000256" key="4">
    <source>
        <dbReference type="ARBA" id="ARBA00022900"/>
    </source>
</evidence>
<reference evidence="7" key="2">
    <citation type="submission" date="2025-08" db="UniProtKB">
        <authorList>
            <consortium name="Ensembl"/>
        </authorList>
    </citation>
    <scope>IDENTIFICATION</scope>
</reference>
<evidence type="ECO:0000256" key="2">
    <source>
        <dbReference type="ARBA" id="ARBA00022525"/>
    </source>
</evidence>
<comment type="subcellular location">
    <subcellularLocation>
        <location evidence="1">Secreted</location>
    </subcellularLocation>
</comment>
<dbReference type="Proteomes" id="UP000694680">
    <property type="component" value="Chromosome 13"/>
</dbReference>
<keyword evidence="8" id="KW-1185">Reference proteome</keyword>
<dbReference type="Pfam" id="PF00014">
    <property type="entry name" value="Kunitz_BPTI"/>
    <property type="match status" value="1"/>
</dbReference>
<evidence type="ECO:0000259" key="6">
    <source>
        <dbReference type="PROSITE" id="PS50279"/>
    </source>
</evidence>
<dbReference type="InterPro" id="IPR036880">
    <property type="entry name" value="Kunitz_BPTI_sf"/>
</dbReference>
<dbReference type="GO" id="GO:0005615">
    <property type="term" value="C:extracellular space"/>
    <property type="evidence" value="ECO:0007669"/>
    <property type="project" value="TreeGrafter"/>
</dbReference>
<protein>
    <recommendedName>
        <fullName evidence="6">BPTI/Kunitz inhibitor domain-containing protein</fullName>
    </recommendedName>
</protein>
<reference evidence="7" key="3">
    <citation type="submission" date="2025-09" db="UniProtKB">
        <authorList>
            <consortium name="Ensembl"/>
        </authorList>
    </citation>
    <scope>IDENTIFICATION</scope>
</reference>
<dbReference type="FunFam" id="4.10.410.10:FF:000004">
    <property type="entry name" value="Tissue factor pathway inhibitor"/>
    <property type="match status" value="1"/>
</dbReference>
<evidence type="ECO:0000256" key="1">
    <source>
        <dbReference type="ARBA" id="ARBA00004613"/>
    </source>
</evidence>
<evidence type="ECO:0000313" key="7">
    <source>
        <dbReference type="Ensembl" id="ENSGWIP00000002838.1"/>
    </source>
</evidence>
<keyword evidence="4" id="KW-0722">Serine protease inhibitor</keyword>
<feature type="domain" description="BPTI/Kunitz inhibitor" evidence="6">
    <location>
        <begin position="9"/>
        <end position="59"/>
    </location>
</feature>
<name>A0A8C5D865_GOUWI</name>